<dbReference type="InterPro" id="IPR012347">
    <property type="entry name" value="Ferritin-like"/>
</dbReference>
<dbReference type="SUPFAM" id="SSF47240">
    <property type="entry name" value="Ferritin-like"/>
    <property type="match status" value="1"/>
</dbReference>
<dbReference type="GO" id="GO:0046872">
    <property type="term" value="F:metal ion binding"/>
    <property type="evidence" value="ECO:0007669"/>
    <property type="project" value="InterPro"/>
</dbReference>
<dbReference type="OrthoDB" id="9799749at2"/>
<evidence type="ECO:0000256" key="3">
    <source>
        <dbReference type="ARBA" id="ARBA00022982"/>
    </source>
</evidence>
<dbReference type="CDD" id="cd01041">
    <property type="entry name" value="Rubrerythrin"/>
    <property type="match status" value="1"/>
</dbReference>
<dbReference type="Gene3D" id="1.20.1260.10">
    <property type="match status" value="1"/>
</dbReference>
<evidence type="ECO:0000313" key="6">
    <source>
        <dbReference type="Proteomes" id="UP000298381"/>
    </source>
</evidence>
<dbReference type="Pfam" id="PF02915">
    <property type="entry name" value="Rubrerythrin"/>
    <property type="match status" value="1"/>
</dbReference>
<accession>A0A4Z0D869</accession>
<comment type="cofactor">
    <cofactor evidence="1">
        <name>Fe(3+)</name>
        <dbReference type="ChEBI" id="CHEBI:29034"/>
    </cofactor>
</comment>
<keyword evidence="2" id="KW-0813">Transport</keyword>
<dbReference type="InterPro" id="IPR003251">
    <property type="entry name" value="Rr_diiron-bd_dom"/>
</dbReference>
<dbReference type="PROSITE" id="PS50905">
    <property type="entry name" value="FERRITIN_LIKE"/>
    <property type="match status" value="1"/>
</dbReference>
<evidence type="ECO:0000313" key="5">
    <source>
        <dbReference type="EMBL" id="TFZ41053.1"/>
    </source>
</evidence>
<feature type="domain" description="Ferritin-like diiron" evidence="4">
    <location>
        <begin position="1"/>
        <end position="143"/>
    </location>
</feature>
<dbReference type="InterPro" id="IPR048574">
    <property type="entry name" value="RUBY_RBDX"/>
</dbReference>
<dbReference type="SUPFAM" id="SSF57802">
    <property type="entry name" value="Rubredoxin-like"/>
    <property type="match status" value="1"/>
</dbReference>
<dbReference type="InterPro" id="IPR009078">
    <property type="entry name" value="Ferritin-like_SF"/>
</dbReference>
<dbReference type="PANTHER" id="PTHR33746">
    <property type="entry name" value="RUBRERYTHRIN"/>
    <property type="match status" value="1"/>
</dbReference>
<gene>
    <name evidence="5" type="ORF">E4100_02860</name>
</gene>
<dbReference type="Proteomes" id="UP000298381">
    <property type="component" value="Unassembled WGS sequence"/>
</dbReference>
<evidence type="ECO:0000256" key="2">
    <source>
        <dbReference type="ARBA" id="ARBA00022448"/>
    </source>
</evidence>
<keyword evidence="3" id="KW-0249">Electron transport</keyword>
<comment type="caution">
    <text evidence="5">The sequence shown here is derived from an EMBL/GenBank/DDBJ whole genome shotgun (WGS) entry which is preliminary data.</text>
</comment>
<reference evidence="5 6" key="1">
    <citation type="submission" date="2019-03" db="EMBL/GenBank/DDBJ databases">
        <title>Draft genome sequence data and analysis of a Fermenting Bacterium, Soehngenia longevitae strain 1933PT, isolated from petroleum reservoir in Azerbaijan.</title>
        <authorList>
            <person name="Grouzdev D.S."/>
            <person name="Bidzhieva S.K."/>
            <person name="Sokolova D.S."/>
            <person name="Tourova T.P."/>
            <person name="Poltaraus A.B."/>
            <person name="Nazina T.N."/>
        </authorList>
    </citation>
    <scope>NUCLEOTIDE SEQUENCE [LARGE SCALE GENOMIC DNA]</scope>
    <source>
        <strain evidence="5 6">1933P</strain>
    </source>
</reference>
<dbReference type="GO" id="GO:0016491">
    <property type="term" value="F:oxidoreductase activity"/>
    <property type="evidence" value="ECO:0007669"/>
    <property type="project" value="InterPro"/>
</dbReference>
<evidence type="ECO:0000259" key="4">
    <source>
        <dbReference type="PROSITE" id="PS50905"/>
    </source>
</evidence>
<name>A0A4Z0D869_9FIRM</name>
<dbReference type="PANTHER" id="PTHR33746:SF4">
    <property type="entry name" value="RUBRERYTHRIN"/>
    <property type="match status" value="1"/>
</dbReference>
<protein>
    <submittedName>
        <fullName evidence="5">Rubrerythrin family protein</fullName>
    </submittedName>
</protein>
<evidence type="ECO:0000256" key="1">
    <source>
        <dbReference type="ARBA" id="ARBA00001965"/>
    </source>
</evidence>
<sequence>MNAMTQDNLRSAFAGESQAHMRYRIWADKADKDGFPTVARLFRATSDAEQIHATFHFNALRDIVGSFLVASGGGFGLGSTSQNLQGAIDGEMHEVTQMYPAYIAVAQLQGEKEAENAMKYAVAAEKVHAELYTKAKEYVDQGKDLDAKVVKLCPVCGYITITGEEDKCPLCGASIDKFIEY</sequence>
<dbReference type="InterPro" id="IPR009040">
    <property type="entry name" value="Ferritin-like_diiron"/>
</dbReference>
<dbReference type="EMBL" id="SRIB01000003">
    <property type="protein sequence ID" value="TFZ41053.1"/>
    <property type="molecule type" value="Genomic_DNA"/>
</dbReference>
<dbReference type="RefSeq" id="WP_135270534.1">
    <property type="nucleotide sequence ID" value="NZ_SRIB01000003.1"/>
</dbReference>
<dbReference type="Pfam" id="PF21349">
    <property type="entry name" value="RUBY_RBDX"/>
    <property type="match status" value="1"/>
</dbReference>
<dbReference type="AlphaFoldDB" id="A0A4Z0D869"/>
<organism evidence="5 6">
    <name type="scientific">Soehngenia longivitae</name>
    <dbReference type="NCBI Taxonomy" id="2562294"/>
    <lineage>
        <taxon>Bacteria</taxon>
        <taxon>Bacillati</taxon>
        <taxon>Bacillota</taxon>
        <taxon>Tissierellia</taxon>
        <taxon>Tissierellales</taxon>
        <taxon>Tissierellaceae</taxon>
        <taxon>Soehngenia</taxon>
    </lineage>
</organism>
<dbReference type="Gene3D" id="2.20.28.10">
    <property type="match status" value="1"/>
</dbReference>
<proteinExistence type="predicted"/>
<keyword evidence="6" id="KW-1185">Reference proteome</keyword>
<dbReference type="InterPro" id="IPR052753">
    <property type="entry name" value="Rbr2/Nigerythrin"/>
</dbReference>